<proteinExistence type="predicted"/>
<name>A0A8S5U8N6_9CAUD</name>
<keyword evidence="1" id="KW-0812">Transmembrane</keyword>
<protein>
    <submittedName>
        <fullName evidence="2">Uncharacterized protein</fullName>
    </submittedName>
</protein>
<evidence type="ECO:0000313" key="2">
    <source>
        <dbReference type="EMBL" id="DAF90816.1"/>
    </source>
</evidence>
<keyword evidence="1" id="KW-1133">Transmembrane helix</keyword>
<keyword evidence="1" id="KW-0472">Membrane</keyword>
<organism evidence="2">
    <name type="scientific">Myoviridae sp. ctp7F23</name>
    <dbReference type="NCBI Taxonomy" id="2825174"/>
    <lineage>
        <taxon>Viruses</taxon>
        <taxon>Duplodnaviria</taxon>
        <taxon>Heunggongvirae</taxon>
        <taxon>Uroviricota</taxon>
        <taxon>Caudoviricetes</taxon>
    </lineage>
</organism>
<evidence type="ECO:0000256" key="1">
    <source>
        <dbReference type="SAM" id="Phobius"/>
    </source>
</evidence>
<reference evidence="2" key="1">
    <citation type="journal article" date="2021" name="Proc. Natl. Acad. Sci. U.S.A.">
        <title>A Catalog of Tens of Thousands of Viruses from Human Metagenomes Reveals Hidden Associations with Chronic Diseases.</title>
        <authorList>
            <person name="Tisza M.J."/>
            <person name="Buck C.B."/>
        </authorList>
    </citation>
    <scope>NUCLEOTIDE SEQUENCE</scope>
    <source>
        <strain evidence="2">Ctp7F23</strain>
    </source>
</reference>
<sequence length="45" mass="5343">MVRCVLLSMPLLYVDISVFVNTFLLSTRFFVDNAVFMLYNSNHRR</sequence>
<dbReference type="EMBL" id="BK016037">
    <property type="protein sequence ID" value="DAF90816.1"/>
    <property type="molecule type" value="Genomic_DNA"/>
</dbReference>
<feature type="transmembrane region" description="Helical" evidence="1">
    <location>
        <begin position="12"/>
        <end position="31"/>
    </location>
</feature>
<accession>A0A8S5U8N6</accession>